<dbReference type="AlphaFoldDB" id="A0A841PKJ2"/>
<keyword evidence="3" id="KW-1185">Reference proteome</keyword>
<feature type="region of interest" description="Disordered" evidence="1">
    <location>
        <begin position="78"/>
        <end position="123"/>
    </location>
</feature>
<evidence type="ECO:0000313" key="2">
    <source>
        <dbReference type="EMBL" id="MBB6414143.1"/>
    </source>
</evidence>
<gene>
    <name evidence="2" type="ORF">HNQ71_006852</name>
</gene>
<comment type="caution">
    <text evidence="2">The sequence shown here is derived from an EMBL/GenBank/DDBJ whole genome shotgun (WGS) entry which is preliminary data.</text>
</comment>
<proteinExistence type="predicted"/>
<protein>
    <submittedName>
        <fullName evidence="2">Uncharacterized protein</fullName>
    </submittedName>
</protein>
<organism evidence="2 3">
    <name type="scientific">Mesorhizobium sangaii</name>
    <dbReference type="NCBI Taxonomy" id="505389"/>
    <lineage>
        <taxon>Bacteria</taxon>
        <taxon>Pseudomonadati</taxon>
        <taxon>Pseudomonadota</taxon>
        <taxon>Alphaproteobacteria</taxon>
        <taxon>Hyphomicrobiales</taxon>
        <taxon>Phyllobacteriaceae</taxon>
        <taxon>Mesorhizobium</taxon>
    </lineage>
</organism>
<sequence>MRSDALSSKEVPVPAIHERMAAVNGAADAVTQIVARIFPVGLDRRLADQRFHDFPVRSPRKRTVERLKDEAEAATARFRRKQGRWQSSVRGKTVETLKCPQPMLQLPGGPDCVEMKSDGQQKR</sequence>
<reference evidence="2 3" key="1">
    <citation type="submission" date="2020-08" db="EMBL/GenBank/DDBJ databases">
        <title>Genomic Encyclopedia of Type Strains, Phase IV (KMG-IV): sequencing the most valuable type-strain genomes for metagenomic binning, comparative biology and taxonomic classification.</title>
        <authorList>
            <person name="Goeker M."/>
        </authorList>
    </citation>
    <scope>NUCLEOTIDE SEQUENCE [LARGE SCALE GENOMIC DNA]</scope>
    <source>
        <strain evidence="2 3">DSM 100039</strain>
    </source>
</reference>
<accession>A0A841PKJ2</accession>
<name>A0A841PKJ2_9HYPH</name>
<evidence type="ECO:0000256" key="1">
    <source>
        <dbReference type="SAM" id="MobiDB-lite"/>
    </source>
</evidence>
<feature type="compositionally biased region" description="Basic and acidic residues" evidence="1">
    <location>
        <begin position="113"/>
        <end position="123"/>
    </location>
</feature>
<dbReference type="EMBL" id="JACHEF010000014">
    <property type="protein sequence ID" value="MBB6414143.1"/>
    <property type="molecule type" value="Genomic_DNA"/>
</dbReference>
<dbReference type="Proteomes" id="UP000556329">
    <property type="component" value="Unassembled WGS sequence"/>
</dbReference>
<evidence type="ECO:0000313" key="3">
    <source>
        <dbReference type="Proteomes" id="UP000556329"/>
    </source>
</evidence>